<dbReference type="InterPro" id="IPR025234">
    <property type="entry name" value="YjzH-like"/>
</dbReference>
<dbReference type="Pfam" id="PF13783">
    <property type="entry name" value="DUF4177"/>
    <property type="match status" value="1"/>
</dbReference>
<dbReference type="STRING" id="889453.SAMN03080601_03601"/>
<sequence>MKWEYKIVYINAKKRTSSGLPDEINEQFDKYGSEGWELVKIEPKLDGGFMAFGFGWIHQTVGYVAFFKKPLT</sequence>
<dbReference type="EMBL" id="FUYV01000078">
    <property type="protein sequence ID" value="SKC24302.1"/>
    <property type="molecule type" value="Genomic_DNA"/>
</dbReference>
<keyword evidence="2" id="KW-1185">Reference proteome</keyword>
<proteinExistence type="predicted"/>
<gene>
    <name evidence="1" type="ORF">SAMN03080601_03601</name>
</gene>
<name>A0A1T5HUE1_9BACT</name>
<dbReference type="Proteomes" id="UP000191055">
    <property type="component" value="Unassembled WGS sequence"/>
</dbReference>
<reference evidence="2" key="1">
    <citation type="submission" date="2017-02" db="EMBL/GenBank/DDBJ databases">
        <authorList>
            <person name="Varghese N."/>
            <person name="Submissions S."/>
        </authorList>
    </citation>
    <scope>NUCLEOTIDE SEQUENCE [LARGE SCALE GENOMIC DNA]</scope>
    <source>
        <strain evidence="2">DSM 24412</strain>
    </source>
</reference>
<dbReference type="RefSeq" id="WP_079559228.1">
    <property type="nucleotide sequence ID" value="NZ_CP021904.1"/>
</dbReference>
<evidence type="ECO:0008006" key="3">
    <source>
        <dbReference type="Google" id="ProtNLM"/>
    </source>
</evidence>
<evidence type="ECO:0000313" key="2">
    <source>
        <dbReference type="Proteomes" id="UP000191055"/>
    </source>
</evidence>
<dbReference type="KEGG" id="asx:CDL62_14900"/>
<evidence type="ECO:0000313" key="1">
    <source>
        <dbReference type="EMBL" id="SKC24302.1"/>
    </source>
</evidence>
<organism evidence="1 2">
    <name type="scientific">Alkalitalea saponilacus</name>
    <dbReference type="NCBI Taxonomy" id="889453"/>
    <lineage>
        <taxon>Bacteria</taxon>
        <taxon>Pseudomonadati</taxon>
        <taxon>Bacteroidota</taxon>
        <taxon>Bacteroidia</taxon>
        <taxon>Marinilabiliales</taxon>
        <taxon>Marinilabiliaceae</taxon>
        <taxon>Alkalitalea</taxon>
    </lineage>
</organism>
<dbReference type="OrthoDB" id="5432776at2"/>
<accession>A0A1T5HUE1</accession>
<dbReference type="AlphaFoldDB" id="A0A1T5HUE1"/>
<protein>
    <recommendedName>
        <fullName evidence="3">DUF4177 domain-containing protein</fullName>
    </recommendedName>
</protein>